<dbReference type="PANTHER" id="PTHR47338">
    <property type="entry name" value="ZN(II)2CYS6 TRANSCRIPTION FACTOR (EUROFUNG)-RELATED"/>
    <property type="match status" value="1"/>
</dbReference>
<keyword evidence="3" id="KW-0805">Transcription regulation</keyword>
<dbReference type="InParanoid" id="H6C0I6"/>
<dbReference type="GO" id="GO:0005634">
    <property type="term" value="C:nucleus"/>
    <property type="evidence" value="ECO:0007669"/>
    <property type="project" value="UniProtKB-SubCell"/>
</dbReference>
<dbReference type="EMBL" id="JH226133">
    <property type="protein sequence ID" value="EHY56414.1"/>
    <property type="molecule type" value="Genomic_DNA"/>
</dbReference>
<keyword evidence="9" id="KW-1185">Reference proteome</keyword>
<name>H6C0I6_EXODN</name>
<evidence type="ECO:0000256" key="1">
    <source>
        <dbReference type="ARBA" id="ARBA00004123"/>
    </source>
</evidence>
<accession>H6C0I6</accession>
<dbReference type="InterPro" id="IPR001138">
    <property type="entry name" value="Zn2Cys6_DnaBD"/>
</dbReference>
<dbReference type="Pfam" id="PF00172">
    <property type="entry name" value="Zn_clus"/>
    <property type="match status" value="1"/>
</dbReference>
<dbReference type="GeneID" id="20309135"/>
<dbReference type="VEuPathDB" id="FungiDB:HMPREF1120_04496"/>
<dbReference type="PANTHER" id="PTHR47338:SF20">
    <property type="entry name" value="ZN(II)2CYS6 TRANSCRIPTION FACTOR (EUROFUNG)"/>
    <property type="match status" value="1"/>
</dbReference>
<dbReference type="GO" id="GO:0000981">
    <property type="term" value="F:DNA-binding transcription factor activity, RNA polymerase II-specific"/>
    <property type="evidence" value="ECO:0007669"/>
    <property type="project" value="InterPro"/>
</dbReference>
<keyword evidence="4" id="KW-0238">DNA-binding</keyword>
<dbReference type="InterPro" id="IPR036864">
    <property type="entry name" value="Zn2-C6_fun-type_DNA-bd_sf"/>
</dbReference>
<feature type="domain" description="Zn(2)-C6 fungal-type" evidence="7">
    <location>
        <begin position="14"/>
        <end position="44"/>
    </location>
</feature>
<evidence type="ECO:0000256" key="4">
    <source>
        <dbReference type="ARBA" id="ARBA00023125"/>
    </source>
</evidence>
<dbReference type="RefSeq" id="XP_009156875.1">
    <property type="nucleotide sequence ID" value="XM_009158627.1"/>
</dbReference>
<dbReference type="CDD" id="cd00067">
    <property type="entry name" value="GAL4"/>
    <property type="match status" value="1"/>
</dbReference>
<dbReference type="SMART" id="SM00066">
    <property type="entry name" value="GAL4"/>
    <property type="match status" value="1"/>
</dbReference>
<dbReference type="PROSITE" id="PS00463">
    <property type="entry name" value="ZN2_CY6_FUNGAL_1"/>
    <property type="match status" value="1"/>
</dbReference>
<dbReference type="AlphaFoldDB" id="H6C0I6"/>
<dbReference type="Proteomes" id="UP000007304">
    <property type="component" value="Unassembled WGS sequence"/>
</dbReference>
<evidence type="ECO:0000313" key="9">
    <source>
        <dbReference type="Proteomes" id="UP000007304"/>
    </source>
</evidence>
<evidence type="ECO:0000259" key="7">
    <source>
        <dbReference type="PROSITE" id="PS50048"/>
    </source>
</evidence>
<dbReference type="InterPro" id="IPR007219">
    <property type="entry name" value="XnlR_reg_dom"/>
</dbReference>
<evidence type="ECO:0000256" key="2">
    <source>
        <dbReference type="ARBA" id="ARBA00022723"/>
    </source>
</evidence>
<evidence type="ECO:0000313" key="8">
    <source>
        <dbReference type="EMBL" id="EHY56414.1"/>
    </source>
</evidence>
<dbReference type="CDD" id="cd12148">
    <property type="entry name" value="fungal_TF_MHR"/>
    <property type="match status" value="1"/>
</dbReference>
<dbReference type="eggNOG" id="ENOG502SID0">
    <property type="taxonomic scope" value="Eukaryota"/>
</dbReference>
<dbReference type="HOGENOM" id="CLU_023880_2_0_1"/>
<reference evidence="8" key="1">
    <citation type="submission" date="2011-07" db="EMBL/GenBank/DDBJ databases">
        <title>The Genome Sequence of Exophiala (Wangiella) dermatitidis NIH/UT8656.</title>
        <authorList>
            <consortium name="The Broad Institute Genome Sequencing Platform"/>
            <person name="Cuomo C."/>
            <person name="Wang Z."/>
            <person name="Hunicke-Smith S."/>
            <person name="Szanislo P.J."/>
            <person name="Earl A."/>
            <person name="Young S.K."/>
            <person name="Zeng Q."/>
            <person name="Gargeya S."/>
            <person name="Fitzgerald M."/>
            <person name="Haas B."/>
            <person name="Abouelleil A."/>
            <person name="Alvarado L."/>
            <person name="Arachchi H.M."/>
            <person name="Berlin A."/>
            <person name="Brown A."/>
            <person name="Chapman S.B."/>
            <person name="Chen Z."/>
            <person name="Dunbar C."/>
            <person name="Freedman E."/>
            <person name="Gearin G."/>
            <person name="Gellesch M."/>
            <person name="Goldberg J."/>
            <person name="Griggs A."/>
            <person name="Gujja S."/>
            <person name="Heiman D."/>
            <person name="Howarth C."/>
            <person name="Larson L."/>
            <person name="Lui A."/>
            <person name="MacDonald P.J.P."/>
            <person name="Montmayeur A."/>
            <person name="Murphy C."/>
            <person name="Neiman D."/>
            <person name="Pearson M."/>
            <person name="Priest M."/>
            <person name="Roberts A."/>
            <person name="Saif S."/>
            <person name="Shea T."/>
            <person name="Shenoy N."/>
            <person name="Sisk P."/>
            <person name="Stolte C."/>
            <person name="Sykes S."/>
            <person name="Wortman J."/>
            <person name="Nusbaum C."/>
            <person name="Birren B."/>
        </authorList>
    </citation>
    <scope>NUCLEOTIDE SEQUENCE</scope>
    <source>
        <strain evidence="8">NIH/UT8656</strain>
    </source>
</reference>
<dbReference type="SMART" id="SM00906">
    <property type="entry name" value="Fungal_trans"/>
    <property type="match status" value="1"/>
</dbReference>
<dbReference type="Gene3D" id="4.10.240.10">
    <property type="entry name" value="Zn(2)-C6 fungal-type DNA-binding domain"/>
    <property type="match status" value="1"/>
</dbReference>
<keyword evidence="6" id="KW-0539">Nucleus</keyword>
<evidence type="ECO:0000256" key="5">
    <source>
        <dbReference type="ARBA" id="ARBA00023163"/>
    </source>
</evidence>
<proteinExistence type="predicted"/>
<dbReference type="PROSITE" id="PS50048">
    <property type="entry name" value="ZN2_CY6_FUNGAL_2"/>
    <property type="match status" value="1"/>
</dbReference>
<sequence>MEVEPSGPTRAPQACLACRKQKRRCDKALPSCSLCVRMCRTCDYSDTNSSPGSEDFAMLRQKLADLEARLDGRRSGFGWYEPIRSINRGSTENSNGFTCGNSSFPSAAFFLDAEVFEQARMTIPRPSLAIPTEVMATLGISIRDIRDIVDRYFANIHTWLPFVSKRRLDLALSNPSLDLSADCALLLLAMKLIIQAPSGDPQSMRSPLYALTKQNYAMVESEGLISLQTLQANILIAVFEIGHAIYPAAYMTTGQCARLGHVLGINDRNHAHQYFRRPPVSWAEVEEEKRTWWATMLLDRYVNLGGGDHMPLATEDASRSDVLPADDEKWDAGEVTTSEPLYVSSPTNVKTAPFARTCQATHLLGKMFRLLNDQLSDAPLRFTEAMHLCRTLQALARLLQADFQQSPMRYGTAFALCHGALLHLCDPFSCTESNRGDHPVEETEMQTLAIAAGKATVTEILGFSQLLMDFMVANPAAISPFLGDCLYSTAGTYAWLAYESGLVEMGDSYRKIRKLLETMNSRWTVAGHYLSLLDEAKEKLYPNCLLL</sequence>
<dbReference type="GO" id="GO:0003677">
    <property type="term" value="F:DNA binding"/>
    <property type="evidence" value="ECO:0007669"/>
    <property type="project" value="UniProtKB-KW"/>
</dbReference>
<evidence type="ECO:0000256" key="6">
    <source>
        <dbReference type="ARBA" id="ARBA00023242"/>
    </source>
</evidence>
<gene>
    <name evidence="8" type="ORF">HMPREF1120_04496</name>
</gene>
<dbReference type="OrthoDB" id="270167at2759"/>
<keyword evidence="5" id="KW-0804">Transcription</keyword>
<dbReference type="OMA" id="AANYAWY"/>
<dbReference type="InterPro" id="IPR050815">
    <property type="entry name" value="TF_fung"/>
</dbReference>
<keyword evidence="2" id="KW-0479">Metal-binding</keyword>
<evidence type="ECO:0000256" key="3">
    <source>
        <dbReference type="ARBA" id="ARBA00023015"/>
    </source>
</evidence>
<protein>
    <recommendedName>
        <fullName evidence="7">Zn(2)-C6 fungal-type domain-containing protein</fullName>
    </recommendedName>
</protein>
<dbReference type="STRING" id="858893.H6C0I6"/>
<dbReference type="GO" id="GO:0006351">
    <property type="term" value="P:DNA-templated transcription"/>
    <property type="evidence" value="ECO:0007669"/>
    <property type="project" value="InterPro"/>
</dbReference>
<dbReference type="Pfam" id="PF04082">
    <property type="entry name" value="Fungal_trans"/>
    <property type="match status" value="1"/>
</dbReference>
<comment type="subcellular location">
    <subcellularLocation>
        <location evidence="1">Nucleus</location>
    </subcellularLocation>
</comment>
<dbReference type="SUPFAM" id="SSF57701">
    <property type="entry name" value="Zn2/Cys6 DNA-binding domain"/>
    <property type="match status" value="1"/>
</dbReference>
<organism evidence="8 9">
    <name type="scientific">Exophiala dermatitidis (strain ATCC 34100 / CBS 525.76 / NIH/UT8656)</name>
    <name type="common">Black yeast</name>
    <name type="synonym">Wangiella dermatitidis</name>
    <dbReference type="NCBI Taxonomy" id="858893"/>
    <lineage>
        <taxon>Eukaryota</taxon>
        <taxon>Fungi</taxon>
        <taxon>Dikarya</taxon>
        <taxon>Ascomycota</taxon>
        <taxon>Pezizomycotina</taxon>
        <taxon>Eurotiomycetes</taxon>
        <taxon>Chaetothyriomycetidae</taxon>
        <taxon>Chaetothyriales</taxon>
        <taxon>Herpotrichiellaceae</taxon>
        <taxon>Exophiala</taxon>
    </lineage>
</organism>
<dbReference type="GO" id="GO:0008270">
    <property type="term" value="F:zinc ion binding"/>
    <property type="evidence" value="ECO:0007669"/>
    <property type="project" value="InterPro"/>
</dbReference>